<dbReference type="Proteomes" id="UP001231649">
    <property type="component" value="Chromosome 8"/>
</dbReference>
<name>A0ACC2QWM0_9NEOP</name>
<reference evidence="1" key="1">
    <citation type="submission" date="2023-03" db="EMBL/GenBank/DDBJ databases">
        <title>Chromosome-level genomes of two armyworms, Mythimna separata and Mythimna loreyi, provide insights into the biosynthesis and reception of sex pheromones.</title>
        <authorList>
            <person name="Zhao H."/>
        </authorList>
    </citation>
    <scope>NUCLEOTIDE SEQUENCE</scope>
    <source>
        <strain evidence="1">BeijingLab</strain>
    </source>
</reference>
<organism evidence="1 2">
    <name type="scientific">Mythimna loreyi</name>
    <dbReference type="NCBI Taxonomy" id="667449"/>
    <lineage>
        <taxon>Eukaryota</taxon>
        <taxon>Metazoa</taxon>
        <taxon>Ecdysozoa</taxon>
        <taxon>Arthropoda</taxon>
        <taxon>Hexapoda</taxon>
        <taxon>Insecta</taxon>
        <taxon>Pterygota</taxon>
        <taxon>Neoptera</taxon>
        <taxon>Endopterygota</taxon>
        <taxon>Lepidoptera</taxon>
        <taxon>Glossata</taxon>
        <taxon>Ditrysia</taxon>
        <taxon>Noctuoidea</taxon>
        <taxon>Noctuidae</taxon>
        <taxon>Noctuinae</taxon>
        <taxon>Hadenini</taxon>
        <taxon>Mythimna</taxon>
    </lineage>
</organism>
<keyword evidence="2" id="KW-1185">Reference proteome</keyword>
<dbReference type="EMBL" id="CM056784">
    <property type="protein sequence ID" value="KAJ8724570.1"/>
    <property type="molecule type" value="Genomic_DNA"/>
</dbReference>
<comment type="caution">
    <text evidence="1">The sequence shown here is derived from an EMBL/GenBank/DDBJ whole genome shotgun (WGS) entry which is preliminary data.</text>
</comment>
<evidence type="ECO:0000313" key="2">
    <source>
        <dbReference type="Proteomes" id="UP001231649"/>
    </source>
</evidence>
<sequence length="835" mass="95730">MWTEENLRSAMTAVRNGGMTQTTAANRYGIPVQTLSDHLRKGSYVKRRGRATIMNEEQEKQLVNRLKNLSKTGMALTPTFIRQRAFEYCLENGYIRSRLRKTTGPKWSEENLRAAMTAVTEGQLNLKAAARRFYPIRFNACKRSQVVRGRTTRNPHKQMSAGGDCYFFQKSPLAKLIQFRGDFRRCLFKFGKDYAKWSEENLRAAMAAVNGKHMKLSAASKQHGIPKTTLWKHLRFFSIWQEVWKVVRKRLKRCYGGRYWKTNETKSGIKTIWNPTYYPLGTFEVGTHGIYQPEKVFISSTATKATPVLADISADTRHIEVEIQPSVEIQKITDASIDRTEKVTTITTTTPVAPEILTDSRHIEVEIQPSVEIQKITDASQIEKYLKLILENQYSMAHTINILAGKQKKLVDVVTLSINRTEKVTTITTTSPVAAEILTDSRHIEVEIQQPVQIQKITDASDDFVQCVPTKKGHQILFKDEQIEQLPEWTSIYYSRVSDTEMKCNLCEVNLKTDEKSLDLLDHLKAEHKDIYDLHKDNPEATVGFRIEFLHLNVLKDDEDAKTQPVILGEVCETATETIAEKEEELNVKTDDANLHFVLLDGKAAKKSRRESAGPRKRSWVWKYFDKLSTIIYRCKLCHVVLSIKGCNSNNMNRHVRSRHPTVFKSEVAKRDKVQNVHILTSETDTPYAIKTEEIYASDRDFEEITAADSPTQKLRRSWIWSYFERVSATQARCKLCERHICHGGNATGNMNRHLKMIHHKTAVNMPGDMSWVWKVFEEVDNDFYSCKICQYKCLKCSDVDKDMNAILTHLKLEHGVISGDQIITGADVESEETC</sequence>
<accession>A0ACC2QWM0</accession>
<evidence type="ECO:0000313" key="1">
    <source>
        <dbReference type="EMBL" id="KAJ8724570.1"/>
    </source>
</evidence>
<protein>
    <submittedName>
        <fullName evidence="1">Uncharacterized protein</fullName>
    </submittedName>
</protein>
<gene>
    <name evidence="1" type="ORF">PYW08_016044</name>
</gene>
<proteinExistence type="predicted"/>